<sequence length="134" mass="14558">MTTSTFNEFERLLGNQTTPWFEYHLEMASEVLRGFAAADWRHLEERALSLSACVQERCAEAVGDLGSAEGVGVLTALLDSPHLDVAAISASQLDDLGVALPASSRGRLEELSELLTAQRSTRASDVRRLIATLK</sequence>
<keyword evidence="2" id="KW-1185">Reference proteome</keyword>
<dbReference type="AlphaFoldDB" id="A0A6N9HPE0"/>
<evidence type="ECO:0000313" key="2">
    <source>
        <dbReference type="Proteomes" id="UP000448575"/>
    </source>
</evidence>
<organism evidence="1 2">
    <name type="scientific">Pseudoduganella guangdongensis</name>
    <dbReference type="NCBI Taxonomy" id="2692179"/>
    <lineage>
        <taxon>Bacteria</taxon>
        <taxon>Pseudomonadati</taxon>
        <taxon>Pseudomonadota</taxon>
        <taxon>Betaproteobacteria</taxon>
        <taxon>Burkholderiales</taxon>
        <taxon>Oxalobacteraceae</taxon>
        <taxon>Telluria group</taxon>
        <taxon>Pseudoduganella</taxon>
    </lineage>
</organism>
<name>A0A6N9HPE0_9BURK</name>
<accession>A0A6N9HPE0</accession>
<gene>
    <name evidence="1" type="ORF">GTP41_23590</name>
</gene>
<evidence type="ECO:0000313" key="1">
    <source>
        <dbReference type="EMBL" id="MYN05083.1"/>
    </source>
</evidence>
<dbReference type="EMBL" id="WWCJ01000024">
    <property type="protein sequence ID" value="MYN05083.1"/>
    <property type="molecule type" value="Genomic_DNA"/>
</dbReference>
<protein>
    <submittedName>
        <fullName evidence="1">Uncharacterized protein</fullName>
    </submittedName>
</protein>
<reference evidence="1 2" key="1">
    <citation type="submission" date="2019-12" db="EMBL/GenBank/DDBJ databases">
        <title>Novel species isolated from a subtropical stream in China.</title>
        <authorList>
            <person name="Lu H."/>
        </authorList>
    </citation>
    <scope>NUCLEOTIDE SEQUENCE [LARGE SCALE GENOMIC DNA]</scope>
    <source>
        <strain evidence="1 2">DS3</strain>
    </source>
</reference>
<dbReference type="InterPro" id="IPR016024">
    <property type="entry name" value="ARM-type_fold"/>
</dbReference>
<dbReference type="Proteomes" id="UP000448575">
    <property type="component" value="Unassembled WGS sequence"/>
</dbReference>
<comment type="caution">
    <text evidence="1">The sequence shown here is derived from an EMBL/GenBank/DDBJ whole genome shotgun (WGS) entry which is preliminary data.</text>
</comment>
<dbReference type="SUPFAM" id="SSF48371">
    <property type="entry name" value="ARM repeat"/>
    <property type="match status" value="1"/>
</dbReference>
<proteinExistence type="predicted"/>
<dbReference type="RefSeq" id="WP_161028030.1">
    <property type="nucleotide sequence ID" value="NZ_WWCJ01000024.1"/>
</dbReference>